<organism evidence="1 2">
    <name type="scientific">Micromonospora andamanensis</name>
    <dbReference type="NCBI Taxonomy" id="1287068"/>
    <lineage>
        <taxon>Bacteria</taxon>
        <taxon>Bacillati</taxon>
        <taxon>Actinomycetota</taxon>
        <taxon>Actinomycetes</taxon>
        <taxon>Micromonosporales</taxon>
        <taxon>Micromonosporaceae</taxon>
        <taxon>Micromonospora</taxon>
    </lineage>
</organism>
<reference evidence="1 2" key="1">
    <citation type="submission" date="2021-01" db="EMBL/GenBank/DDBJ databases">
        <title>Whole genome shotgun sequence of Verrucosispora andamanensis NBRC 109075.</title>
        <authorList>
            <person name="Komaki H."/>
            <person name="Tamura T."/>
        </authorList>
    </citation>
    <scope>NUCLEOTIDE SEQUENCE [LARGE SCALE GENOMIC DNA]</scope>
    <source>
        <strain evidence="1 2">NBRC 109075</strain>
    </source>
</reference>
<gene>
    <name evidence="1" type="ORF">Van01_39490</name>
</gene>
<name>A0ABQ4HYI5_9ACTN</name>
<accession>A0ABQ4HYI5</accession>
<evidence type="ECO:0000313" key="1">
    <source>
        <dbReference type="EMBL" id="GIJ10735.1"/>
    </source>
</evidence>
<dbReference type="Proteomes" id="UP000647017">
    <property type="component" value="Unassembled WGS sequence"/>
</dbReference>
<dbReference type="EMBL" id="BOOZ01000024">
    <property type="protein sequence ID" value="GIJ10735.1"/>
    <property type="molecule type" value="Genomic_DNA"/>
</dbReference>
<comment type="caution">
    <text evidence="1">The sequence shown here is derived from an EMBL/GenBank/DDBJ whole genome shotgun (WGS) entry which is preliminary data.</text>
</comment>
<sequence>MTVHGGYTRNVRDALAHLNAADPSSPDRFFRRNLPRTGLYDSAGDTGQVALTTEVMTSVPIYLHAGDVITNISARSGATAANTPTNYWFALYSNAATPALLAQTADQTSTAWAANTTKTLALAAAQTIPESGIYWVGIMVKATAVPTLLGCVAAPAIVTGERNLSQSSGSSLAATAPATIATPTAKQFVPYVVLT</sequence>
<evidence type="ECO:0000313" key="2">
    <source>
        <dbReference type="Proteomes" id="UP000647017"/>
    </source>
</evidence>
<dbReference type="RefSeq" id="WP_204009360.1">
    <property type="nucleotide sequence ID" value="NZ_BOOZ01000024.1"/>
</dbReference>
<protein>
    <submittedName>
        <fullName evidence="1">Uncharacterized protein</fullName>
    </submittedName>
</protein>
<proteinExistence type="predicted"/>
<keyword evidence="2" id="KW-1185">Reference proteome</keyword>